<dbReference type="InterPro" id="IPR007730">
    <property type="entry name" value="SPOR-like_dom"/>
</dbReference>
<keyword evidence="3" id="KW-1185">Reference proteome</keyword>
<dbReference type="EMBL" id="JABTCG010000004">
    <property type="protein sequence ID" value="MBD0851696.1"/>
    <property type="molecule type" value="Genomic_DNA"/>
</dbReference>
<evidence type="ECO:0000313" key="2">
    <source>
        <dbReference type="EMBL" id="MBD0851696.1"/>
    </source>
</evidence>
<dbReference type="InterPro" id="IPR019861">
    <property type="entry name" value="PorP/SprF_Bacteroidetes"/>
</dbReference>
<evidence type="ECO:0000313" key="3">
    <source>
        <dbReference type="Proteomes" id="UP000598350"/>
    </source>
</evidence>
<dbReference type="SUPFAM" id="SSF110997">
    <property type="entry name" value="Sporulation related repeat"/>
    <property type="match status" value="1"/>
</dbReference>
<feature type="domain" description="SPOR" evidence="1">
    <location>
        <begin position="469"/>
        <end position="531"/>
    </location>
</feature>
<dbReference type="Proteomes" id="UP000598350">
    <property type="component" value="Unassembled WGS sequence"/>
</dbReference>
<accession>A0ABR7VDJ3</accession>
<dbReference type="InterPro" id="IPR036680">
    <property type="entry name" value="SPOR-like_sf"/>
</dbReference>
<gene>
    <name evidence="2" type="ORF">HPE63_13530</name>
</gene>
<sequence length="556" mass="63833">MSYNTTITNKLSLLMVFYMFFSVFTSFAQNESSGLSSRSAYHNQLFFNRFLINPTFSLVRENKSYLNILHRNQYATFEDNSQNYFLGFSNRLNENTALGIGIYSQWEGVVQEFGFNANYATAVKLGAKSKLTFGTNVSYYNEGLDKNRVITNENDPEVLEANKESKIAIQPGVTLSVGSFDFGLYAEELFKFNQTTNEFLTQLDDKSIKASLQYTHSFGANMGLFKNARLMPLLQVGRNSDNSLSYLGSVLLDLPNYGWLQTTLDDTYGLSMGLGFNLSKKMSIGYLMEKDIKQQDADLGFNHELSLAYTFKDTNDSNGGYGTSEDEKIDRIVRNYEEQILALREEKKGKKNKVQVQPEINGNIEPNNDLAYQNRLILDELILRQDSVEQVRTKEFEQRFETIVRVLRNDLKNNIKENIKEFRNESRTILVANDDEFEAQEPLNDLEHKKYVKLPIKVLNQSDIIGVKTGYYVIVNVYKNKRYLNAFMDNLKHQGLNAKQFYNKANGLHYVYLADFDFKKDAETAVVSNLKGEYRDEKWIMQVDNPSATAANLYSD</sequence>
<protein>
    <submittedName>
        <fullName evidence="2">PorP/SprF family type IX secretion system membrane protein</fullName>
    </submittedName>
</protein>
<dbReference type="Pfam" id="PF11751">
    <property type="entry name" value="PorP_SprF"/>
    <property type="match status" value="1"/>
</dbReference>
<comment type="caution">
    <text evidence="2">The sequence shown here is derived from an EMBL/GenBank/DDBJ whole genome shotgun (WGS) entry which is preliminary data.</text>
</comment>
<reference evidence="2 3" key="1">
    <citation type="submission" date="2020-05" db="EMBL/GenBank/DDBJ databases">
        <title>The draft genome sequence of Maribacter arenosus CAU 1321.</title>
        <authorList>
            <person name="Mu L."/>
        </authorList>
    </citation>
    <scope>NUCLEOTIDE SEQUENCE [LARGE SCALE GENOMIC DNA]</scope>
    <source>
        <strain evidence="2 3">CAU 1321</strain>
    </source>
</reference>
<evidence type="ECO:0000259" key="1">
    <source>
        <dbReference type="Pfam" id="PF05036"/>
    </source>
</evidence>
<name>A0ABR7VDJ3_9FLAO</name>
<proteinExistence type="predicted"/>
<dbReference type="NCBIfam" id="TIGR03519">
    <property type="entry name" value="T9SS_PorP_fam"/>
    <property type="match status" value="1"/>
</dbReference>
<dbReference type="Pfam" id="PF05036">
    <property type="entry name" value="SPOR"/>
    <property type="match status" value="1"/>
</dbReference>
<organism evidence="2 3">
    <name type="scientific">Maribacter arenosus</name>
    <dbReference type="NCBI Taxonomy" id="1854708"/>
    <lineage>
        <taxon>Bacteria</taxon>
        <taxon>Pseudomonadati</taxon>
        <taxon>Bacteroidota</taxon>
        <taxon>Flavobacteriia</taxon>
        <taxon>Flavobacteriales</taxon>
        <taxon>Flavobacteriaceae</taxon>
        <taxon>Maribacter</taxon>
    </lineage>
</organism>
<dbReference type="RefSeq" id="WP_188314796.1">
    <property type="nucleotide sequence ID" value="NZ_JABTCG010000004.1"/>
</dbReference>